<dbReference type="HAMAP" id="MF_01074">
    <property type="entry name" value="LarC"/>
    <property type="match status" value="1"/>
</dbReference>
<evidence type="ECO:0000313" key="4">
    <source>
        <dbReference type="Proteomes" id="UP000003240"/>
    </source>
</evidence>
<dbReference type="eggNOG" id="COG1641">
    <property type="taxonomic scope" value="Bacteria"/>
</dbReference>
<dbReference type="Pfam" id="PF01969">
    <property type="entry name" value="Ni_insertion"/>
    <property type="match status" value="1"/>
</dbReference>
<accession>F7NHW8</accession>
<dbReference type="Proteomes" id="UP000003240">
    <property type="component" value="Unassembled WGS sequence"/>
</dbReference>
<protein>
    <recommendedName>
        <fullName evidence="2">Pyridinium-3,5-bisthiocarboxylic acid mononucleotide nickel insertion protein</fullName>
        <shortName evidence="2">P2TMN nickel insertion protein</shortName>
        <ecNumber evidence="2">4.99.1.12</ecNumber>
    </recommendedName>
    <alternativeName>
        <fullName evidence="2">Nickel-pincer cofactor biosynthesis protein LarC</fullName>
    </alternativeName>
</protein>
<evidence type="ECO:0000256" key="2">
    <source>
        <dbReference type="HAMAP-Rule" id="MF_01074"/>
    </source>
</evidence>
<comment type="catalytic activity">
    <reaction evidence="2">
        <text>Ni(II)-pyridinium-3,5-bisthiocarboxylate mononucleotide = pyridinium-3,5-bisthiocarboxylate mononucleotide + Ni(2+)</text>
        <dbReference type="Rhea" id="RHEA:54784"/>
        <dbReference type="ChEBI" id="CHEBI:49786"/>
        <dbReference type="ChEBI" id="CHEBI:137372"/>
        <dbReference type="ChEBI" id="CHEBI:137373"/>
        <dbReference type="EC" id="4.99.1.12"/>
    </reaction>
</comment>
<dbReference type="PANTHER" id="PTHR36566:SF1">
    <property type="entry name" value="PYRIDINIUM-3,5-BISTHIOCARBOXYLIC ACID MONONUCLEOTIDE NICKEL INSERTION PROTEIN"/>
    <property type="match status" value="1"/>
</dbReference>
<dbReference type="RefSeq" id="WP_004094564.1">
    <property type="nucleotide sequence ID" value="NZ_AFGF01000060.1"/>
</dbReference>
<organism evidence="3 4">
    <name type="scientific">Acetonema longum DSM 6540</name>
    <dbReference type="NCBI Taxonomy" id="1009370"/>
    <lineage>
        <taxon>Bacteria</taxon>
        <taxon>Bacillati</taxon>
        <taxon>Bacillota</taxon>
        <taxon>Negativicutes</taxon>
        <taxon>Acetonemataceae</taxon>
        <taxon>Acetonema</taxon>
    </lineage>
</organism>
<dbReference type="STRING" id="1009370.ALO_08330"/>
<dbReference type="InterPro" id="IPR002822">
    <property type="entry name" value="Ni_insertion"/>
</dbReference>
<dbReference type="Gene3D" id="3.30.70.1380">
    <property type="entry name" value="Transcriptional regulatory protein pf0864 domain like"/>
    <property type="match status" value="1"/>
</dbReference>
<dbReference type="PANTHER" id="PTHR36566">
    <property type="entry name" value="NICKEL INSERTION PROTEIN-RELATED"/>
    <property type="match status" value="1"/>
</dbReference>
<keyword evidence="4" id="KW-1185">Reference proteome</keyword>
<keyword evidence="2" id="KW-0456">Lyase</keyword>
<comment type="similarity">
    <text evidence="2">Belongs to the LarC family.</text>
</comment>
<reference evidence="3 4" key="1">
    <citation type="journal article" date="2011" name="EMBO J.">
        <title>Structural diversity of bacterial flagellar motors.</title>
        <authorList>
            <person name="Chen S."/>
            <person name="Beeby M."/>
            <person name="Murphy G.E."/>
            <person name="Leadbetter J.R."/>
            <person name="Hendrixson D.R."/>
            <person name="Briegel A."/>
            <person name="Li Z."/>
            <person name="Shi J."/>
            <person name="Tocheva E.I."/>
            <person name="Muller A."/>
            <person name="Dobro M.J."/>
            <person name="Jensen G.J."/>
        </authorList>
    </citation>
    <scope>NUCLEOTIDE SEQUENCE [LARGE SCALE GENOMIC DNA]</scope>
    <source>
        <strain evidence="3 4">DSM 6540</strain>
    </source>
</reference>
<dbReference type="GO" id="GO:0051604">
    <property type="term" value="P:protein maturation"/>
    <property type="evidence" value="ECO:0007669"/>
    <property type="project" value="UniProtKB-UniRule"/>
</dbReference>
<dbReference type="AlphaFoldDB" id="F7NHW8"/>
<dbReference type="GO" id="GO:0016151">
    <property type="term" value="F:nickel cation binding"/>
    <property type="evidence" value="ECO:0007669"/>
    <property type="project" value="UniProtKB-UniRule"/>
</dbReference>
<sequence length="397" mass="43268">MKTIYLDCFAGISGNMFIGALLDAGVPLAHLEAELQKLPVANYKLIMERVSKCGIHACYFDVKVKQWFQPSRNLADILKILNESRLSDWVKDRSAKVFTCLAAAEAKVHGSTPDEVHFHEVGAVDAIVDVVGTMVGLEYLGIERVAASSLHVGSGFVKCSHGRMPVPAPATAEILKGVPFYFTEIKGELVTPTGAALTVTLAESFGTMPPGFKAERIAYGAGTMDLNIANVLRIYAGNSSAGRDHGDHCGVRIIETNIDDLNPQIYGYVMELLLQSGAMDVFYTPVMMKKNRPGTKVTVIANAANLDAVAAILFRETSTTGLRILPCECRHLQREIITVDTDWGAVRVKFARNGEQVLNAAPEYEDCRRLAQEHGIPLKIIQQQAMKQVALSMKFSG</sequence>
<dbReference type="OrthoDB" id="9765625at2"/>
<comment type="caution">
    <text evidence="3">The sequence shown here is derived from an EMBL/GenBank/DDBJ whole genome shotgun (WGS) entry which is preliminary data.</text>
</comment>
<name>F7NHW8_9FIRM</name>
<dbReference type="NCBIfam" id="TIGR00299">
    <property type="entry name" value="nickel pincer cofactor biosynthesis protein LarC"/>
    <property type="match status" value="1"/>
</dbReference>
<comment type="function">
    <text evidence="2">Involved in the biosynthesis of a nickel-pincer cofactor ((SCS)Ni(II) pincer complex). Binds Ni(2+), and functions in nickel delivery to pyridinium-3,5-bisthiocarboxylic acid mononucleotide (P2TMN), to form the mature cofactor. Is thus probably required for the activation of nickel-pincer cofactor-dependent enzymes.</text>
</comment>
<dbReference type="GO" id="GO:0016829">
    <property type="term" value="F:lyase activity"/>
    <property type="evidence" value="ECO:0007669"/>
    <property type="project" value="UniProtKB-UniRule"/>
</dbReference>
<evidence type="ECO:0000256" key="1">
    <source>
        <dbReference type="ARBA" id="ARBA00022596"/>
    </source>
</evidence>
<dbReference type="EC" id="4.99.1.12" evidence="2"/>
<proteinExistence type="inferred from homology"/>
<keyword evidence="1 2" id="KW-0533">Nickel</keyword>
<dbReference type="EMBL" id="AFGF01000060">
    <property type="protein sequence ID" value="EGO64347.1"/>
    <property type="molecule type" value="Genomic_DNA"/>
</dbReference>
<evidence type="ECO:0000313" key="3">
    <source>
        <dbReference type="EMBL" id="EGO64347.1"/>
    </source>
</evidence>
<gene>
    <name evidence="2" type="primary">larC</name>
    <name evidence="3" type="ORF">ALO_08330</name>
</gene>
<dbReference type="Gene3D" id="3.10.20.300">
    <property type="entry name" value="mk0293 like domain"/>
    <property type="match status" value="1"/>
</dbReference>